<comment type="caution">
    <text evidence="10">The sequence shown here is derived from an EMBL/GenBank/DDBJ whole genome shotgun (WGS) entry which is preliminary data.</text>
</comment>
<evidence type="ECO:0000256" key="9">
    <source>
        <dbReference type="SAM" id="Phobius"/>
    </source>
</evidence>
<evidence type="ECO:0000256" key="5">
    <source>
        <dbReference type="ARBA" id="ARBA00022989"/>
    </source>
</evidence>
<dbReference type="PANTHER" id="PTHR30561">
    <property type="entry name" value="SMR FAMILY PROTON-DEPENDENT DRUG EFFLUX TRANSPORTER SUGE"/>
    <property type="match status" value="1"/>
</dbReference>
<dbReference type="InterPro" id="IPR045324">
    <property type="entry name" value="Small_multidrug_res"/>
</dbReference>
<dbReference type="GO" id="GO:0005886">
    <property type="term" value="C:plasma membrane"/>
    <property type="evidence" value="ECO:0007669"/>
    <property type="project" value="UniProtKB-SubCell"/>
</dbReference>
<feature type="transmembrane region" description="Helical" evidence="9">
    <location>
        <begin position="58"/>
        <end position="79"/>
    </location>
</feature>
<proteinExistence type="inferred from homology"/>
<evidence type="ECO:0000256" key="8">
    <source>
        <dbReference type="RuleBase" id="RU003942"/>
    </source>
</evidence>
<keyword evidence="3" id="KW-1003">Cell membrane</keyword>
<organism evidence="10 11">
    <name type="scientific">Permianibacter aggregans</name>
    <dbReference type="NCBI Taxonomy" id="1510150"/>
    <lineage>
        <taxon>Bacteria</taxon>
        <taxon>Pseudomonadati</taxon>
        <taxon>Pseudomonadota</taxon>
        <taxon>Gammaproteobacteria</taxon>
        <taxon>Pseudomonadales</taxon>
        <taxon>Pseudomonadaceae</taxon>
        <taxon>Permianibacter</taxon>
    </lineage>
</organism>
<evidence type="ECO:0000256" key="4">
    <source>
        <dbReference type="ARBA" id="ARBA00022692"/>
    </source>
</evidence>
<keyword evidence="11" id="KW-1185">Reference proteome</keyword>
<feature type="transmembrane region" description="Helical" evidence="9">
    <location>
        <begin position="85"/>
        <end position="104"/>
    </location>
</feature>
<sequence>MQAWLTLGCAILLEIAGTISMKLSYGFTRLWPSILIFVFYSASFVALTFAIKRIEVSVVYAVWSAVGTAAVATIGMWYFQETVNVIKIASIVLIIIGMIGVNLGQALD</sequence>
<protein>
    <submittedName>
        <fullName evidence="10">Small multidrug resistance pump</fullName>
    </submittedName>
</protein>
<dbReference type="SUPFAM" id="SSF103481">
    <property type="entry name" value="Multidrug resistance efflux transporter EmrE"/>
    <property type="match status" value="1"/>
</dbReference>
<keyword evidence="2" id="KW-0813">Transport</keyword>
<comment type="similarity">
    <text evidence="7 8">Belongs to the drug/metabolite transporter (DMT) superfamily. Small multidrug resistance (SMR) (TC 2.A.7.1) family.</text>
</comment>
<keyword evidence="6 9" id="KW-0472">Membrane</keyword>
<evidence type="ECO:0000256" key="7">
    <source>
        <dbReference type="ARBA" id="ARBA00038032"/>
    </source>
</evidence>
<evidence type="ECO:0000313" key="11">
    <source>
        <dbReference type="Proteomes" id="UP000295375"/>
    </source>
</evidence>
<reference evidence="10 11" key="1">
    <citation type="submission" date="2019-03" db="EMBL/GenBank/DDBJ databases">
        <title>Genomic Encyclopedia of Type Strains, Phase IV (KMG-IV): sequencing the most valuable type-strain genomes for metagenomic binning, comparative biology and taxonomic classification.</title>
        <authorList>
            <person name="Goeker M."/>
        </authorList>
    </citation>
    <scope>NUCLEOTIDE SEQUENCE [LARGE SCALE GENOMIC DNA]</scope>
    <source>
        <strain evidence="10 11">DSM 103792</strain>
    </source>
</reference>
<dbReference type="InterPro" id="IPR037185">
    <property type="entry name" value="EmrE-like"/>
</dbReference>
<evidence type="ECO:0000256" key="1">
    <source>
        <dbReference type="ARBA" id="ARBA00004651"/>
    </source>
</evidence>
<dbReference type="OrthoDB" id="9808638at2"/>
<evidence type="ECO:0000313" key="10">
    <source>
        <dbReference type="EMBL" id="TDQ48436.1"/>
    </source>
</evidence>
<dbReference type="PANTHER" id="PTHR30561:SF1">
    <property type="entry name" value="MULTIDRUG TRANSPORTER EMRE"/>
    <property type="match status" value="1"/>
</dbReference>
<keyword evidence="4 8" id="KW-0812">Transmembrane</keyword>
<keyword evidence="5 9" id="KW-1133">Transmembrane helix</keyword>
<dbReference type="RefSeq" id="WP_133590338.1">
    <property type="nucleotide sequence ID" value="NZ_CP037953.1"/>
</dbReference>
<dbReference type="GO" id="GO:0022857">
    <property type="term" value="F:transmembrane transporter activity"/>
    <property type="evidence" value="ECO:0007669"/>
    <property type="project" value="InterPro"/>
</dbReference>
<feature type="transmembrane region" description="Helical" evidence="9">
    <location>
        <begin position="30"/>
        <end position="51"/>
    </location>
</feature>
<comment type="subcellular location">
    <subcellularLocation>
        <location evidence="1 8">Cell membrane</location>
        <topology evidence="1 8">Multi-pass membrane protein</topology>
    </subcellularLocation>
</comment>
<dbReference type="AlphaFoldDB" id="A0A4R6UQF7"/>
<dbReference type="Gene3D" id="1.10.3730.20">
    <property type="match status" value="1"/>
</dbReference>
<dbReference type="Pfam" id="PF00893">
    <property type="entry name" value="Multi_Drug_Res"/>
    <property type="match status" value="1"/>
</dbReference>
<dbReference type="EMBL" id="SNYM01000007">
    <property type="protein sequence ID" value="TDQ48436.1"/>
    <property type="molecule type" value="Genomic_DNA"/>
</dbReference>
<dbReference type="Proteomes" id="UP000295375">
    <property type="component" value="Unassembled WGS sequence"/>
</dbReference>
<evidence type="ECO:0000256" key="3">
    <source>
        <dbReference type="ARBA" id="ARBA00022475"/>
    </source>
</evidence>
<name>A0A4R6UQF7_9GAMM</name>
<evidence type="ECO:0000256" key="2">
    <source>
        <dbReference type="ARBA" id="ARBA00022448"/>
    </source>
</evidence>
<evidence type="ECO:0000256" key="6">
    <source>
        <dbReference type="ARBA" id="ARBA00023136"/>
    </source>
</evidence>
<dbReference type="FunFam" id="1.10.3730.20:FF:000001">
    <property type="entry name" value="Quaternary ammonium compound resistance transporter SugE"/>
    <property type="match status" value="1"/>
</dbReference>
<dbReference type="InterPro" id="IPR000390">
    <property type="entry name" value="Small_drug/metabolite_transptr"/>
</dbReference>
<dbReference type="GO" id="GO:1990961">
    <property type="term" value="P:xenobiotic detoxification by transmembrane export across the plasma membrane"/>
    <property type="evidence" value="ECO:0007669"/>
    <property type="project" value="UniProtKB-ARBA"/>
</dbReference>
<accession>A0A4R6UQF7</accession>
<gene>
    <name evidence="10" type="ORF">EV696_107173</name>
</gene>